<proteinExistence type="predicted"/>
<feature type="compositionally biased region" description="Polar residues" evidence="2">
    <location>
        <begin position="177"/>
        <end position="190"/>
    </location>
</feature>
<dbReference type="OrthoDB" id="442087at2759"/>
<dbReference type="InterPro" id="IPR018253">
    <property type="entry name" value="DnaJ_domain_CS"/>
</dbReference>
<evidence type="ECO:0000313" key="5">
    <source>
        <dbReference type="Proteomes" id="UP000053029"/>
    </source>
</evidence>
<dbReference type="PROSITE" id="PS50076">
    <property type="entry name" value="DNAJ_2"/>
    <property type="match status" value="1"/>
</dbReference>
<dbReference type="HOGENOM" id="CLU_743949_0_0_1"/>
<protein>
    <recommendedName>
        <fullName evidence="3">J domain-containing protein</fullName>
    </recommendedName>
</protein>
<feature type="compositionally biased region" description="Pro residues" evidence="2">
    <location>
        <begin position="195"/>
        <end position="207"/>
    </location>
</feature>
<dbReference type="PANTHER" id="PTHR44360:SF1">
    <property type="entry name" value="DNAJ HOMOLOG SUBFAMILY B MEMBER 9"/>
    <property type="match status" value="1"/>
</dbReference>
<feature type="domain" description="J" evidence="3">
    <location>
        <begin position="3"/>
        <end position="64"/>
    </location>
</feature>
<name>A0A0D2G7B2_9EURO</name>
<dbReference type="InterPro" id="IPR001623">
    <property type="entry name" value="DnaJ_domain"/>
</dbReference>
<dbReference type="PANTHER" id="PTHR44360">
    <property type="entry name" value="DNAJ HOMOLOG SUBFAMILY B MEMBER 9"/>
    <property type="match status" value="1"/>
</dbReference>
<dbReference type="GO" id="GO:0036503">
    <property type="term" value="P:ERAD pathway"/>
    <property type="evidence" value="ECO:0007669"/>
    <property type="project" value="TreeGrafter"/>
</dbReference>
<feature type="region of interest" description="Disordered" evidence="2">
    <location>
        <begin position="59"/>
        <end position="210"/>
    </location>
</feature>
<dbReference type="GO" id="GO:0051787">
    <property type="term" value="F:misfolded protein binding"/>
    <property type="evidence" value="ECO:0007669"/>
    <property type="project" value="TreeGrafter"/>
</dbReference>
<feature type="compositionally biased region" description="Low complexity" evidence="2">
    <location>
        <begin position="131"/>
        <end position="147"/>
    </location>
</feature>
<dbReference type="SMART" id="SM00271">
    <property type="entry name" value="DnaJ"/>
    <property type="match status" value="1"/>
</dbReference>
<dbReference type="GO" id="GO:0005783">
    <property type="term" value="C:endoplasmic reticulum"/>
    <property type="evidence" value="ECO:0007669"/>
    <property type="project" value="TreeGrafter"/>
</dbReference>
<keyword evidence="1" id="KW-0143">Chaperone</keyword>
<organism evidence="4 5">
    <name type="scientific">Fonsecaea pedrosoi CBS 271.37</name>
    <dbReference type="NCBI Taxonomy" id="1442368"/>
    <lineage>
        <taxon>Eukaryota</taxon>
        <taxon>Fungi</taxon>
        <taxon>Dikarya</taxon>
        <taxon>Ascomycota</taxon>
        <taxon>Pezizomycotina</taxon>
        <taxon>Eurotiomycetes</taxon>
        <taxon>Chaetothyriomycetidae</taxon>
        <taxon>Chaetothyriales</taxon>
        <taxon>Herpotrichiellaceae</taxon>
        <taxon>Fonsecaea</taxon>
    </lineage>
</organism>
<evidence type="ECO:0000256" key="2">
    <source>
        <dbReference type="SAM" id="MobiDB-lite"/>
    </source>
</evidence>
<dbReference type="GO" id="GO:0051087">
    <property type="term" value="F:protein-folding chaperone binding"/>
    <property type="evidence" value="ECO:0007669"/>
    <property type="project" value="TreeGrafter"/>
</dbReference>
<dbReference type="InterPro" id="IPR051948">
    <property type="entry name" value="Hsp70_co-chaperone_J-domain"/>
</dbReference>
<feature type="compositionally biased region" description="Basic and acidic residues" evidence="2">
    <location>
        <begin position="162"/>
        <end position="176"/>
    </location>
</feature>
<dbReference type="Gene3D" id="1.10.287.110">
    <property type="entry name" value="DnaJ domain"/>
    <property type="match status" value="1"/>
</dbReference>
<dbReference type="Pfam" id="PF00226">
    <property type="entry name" value="DnaJ"/>
    <property type="match status" value="1"/>
</dbReference>
<dbReference type="SUPFAM" id="SSF46565">
    <property type="entry name" value="Chaperone J-domain"/>
    <property type="match status" value="1"/>
</dbReference>
<dbReference type="CDD" id="cd06257">
    <property type="entry name" value="DnaJ"/>
    <property type="match status" value="1"/>
</dbReference>
<dbReference type="STRING" id="1442368.A0A0D2G7B2"/>
<dbReference type="PROSITE" id="PS00636">
    <property type="entry name" value="DNAJ_1"/>
    <property type="match status" value="1"/>
</dbReference>
<dbReference type="AlphaFoldDB" id="A0A0D2G7B2"/>
<feature type="compositionally biased region" description="Polar residues" evidence="2">
    <location>
        <begin position="66"/>
        <end position="77"/>
    </location>
</feature>
<evidence type="ECO:0000259" key="3">
    <source>
        <dbReference type="PROSITE" id="PS50076"/>
    </source>
</evidence>
<reference evidence="4 5" key="1">
    <citation type="submission" date="2015-01" db="EMBL/GenBank/DDBJ databases">
        <title>The Genome Sequence of Fonsecaea pedrosoi CBS 271.37.</title>
        <authorList>
            <consortium name="The Broad Institute Genomics Platform"/>
            <person name="Cuomo C."/>
            <person name="de Hoog S."/>
            <person name="Gorbushina A."/>
            <person name="Stielow B."/>
            <person name="Teixiera M."/>
            <person name="Abouelleil A."/>
            <person name="Chapman S.B."/>
            <person name="Priest M."/>
            <person name="Young S.K."/>
            <person name="Wortman J."/>
            <person name="Nusbaum C."/>
            <person name="Birren B."/>
        </authorList>
    </citation>
    <scope>NUCLEOTIDE SEQUENCE [LARGE SCALE GENOMIC DNA]</scope>
    <source>
        <strain evidence="4 5">CBS 271.37</strain>
    </source>
</reference>
<dbReference type="VEuPathDB" id="FungiDB:Z517_11390"/>
<dbReference type="GeneID" id="25310880"/>
<accession>A0A0D2G7B2</accession>
<dbReference type="RefSeq" id="XP_013278428.1">
    <property type="nucleotide sequence ID" value="XM_013422974.1"/>
</dbReference>
<dbReference type="EMBL" id="KN846976">
    <property type="protein sequence ID" value="KIW74620.1"/>
    <property type="molecule type" value="Genomic_DNA"/>
</dbReference>
<gene>
    <name evidence="4" type="ORF">Z517_11390</name>
</gene>
<keyword evidence="5" id="KW-1185">Reference proteome</keyword>
<evidence type="ECO:0000313" key="4">
    <source>
        <dbReference type="EMBL" id="KIW74620.1"/>
    </source>
</evidence>
<evidence type="ECO:0000256" key="1">
    <source>
        <dbReference type="ARBA" id="ARBA00023186"/>
    </source>
</evidence>
<sequence>MVNHYSVLGVSCDATYQQIKASYNKLVLQAHPDKGGSQETFIQIQTAWEVLRDPTTRAKYDRKCHNTANQKTQNPQRHGKDQTGSRAQTPRDQSHSGFRHHDSPPGRQSAHPGYSPKTRPNANSWNDYRDSAAGSAYNSYYGSSARSTNDSDPRPRASSTSRPEDASRHQPREGQSNHRSSYSYSRPQGYNTSPRPNPRSPSPPPATPTELDLKTVKALADQASRNLTRYKQLINTLRSSTRSRPLSEEIQIKLEHVHLFLQNRELRLNQRVADIRLYNINLRTKTPSEMMEPFFVSLWETIVEDDKETVSDVNMSISRVLTDTNQWLRRSRVLETRGLDVTEEDKAALDLKASTEALERLLTKVLLSAPGVGPPRSY</sequence>
<dbReference type="InterPro" id="IPR036869">
    <property type="entry name" value="J_dom_sf"/>
</dbReference>
<dbReference type="Proteomes" id="UP000053029">
    <property type="component" value="Unassembled WGS sequence"/>
</dbReference>
<dbReference type="PRINTS" id="PR00625">
    <property type="entry name" value="JDOMAIN"/>
</dbReference>